<dbReference type="GO" id="GO:0008962">
    <property type="term" value="F:phosphatidylglycerophosphatase activity"/>
    <property type="evidence" value="ECO:0007669"/>
    <property type="project" value="InterPro"/>
</dbReference>
<gene>
    <name evidence="1" type="ORF">COCNU_06G012400</name>
</gene>
<name>A0A8K0IBX3_COCNU</name>
<proteinExistence type="predicted"/>
<dbReference type="OrthoDB" id="198652at2759"/>
<dbReference type="Gene3D" id="3.40.50.1000">
    <property type="entry name" value="HAD superfamily/HAD-like"/>
    <property type="match status" value="1"/>
</dbReference>
<dbReference type="InterPro" id="IPR010021">
    <property type="entry name" value="PGPP1/Gep4"/>
</dbReference>
<dbReference type="Pfam" id="PF09419">
    <property type="entry name" value="PGP_phosphatase"/>
    <property type="match status" value="2"/>
</dbReference>
<dbReference type="InterPro" id="IPR036412">
    <property type="entry name" value="HAD-like_sf"/>
</dbReference>
<dbReference type="InterPro" id="IPR027706">
    <property type="entry name" value="PGP_Pase"/>
</dbReference>
<dbReference type="NCBIfam" id="TIGR01668">
    <property type="entry name" value="YqeG_hyp_ppase"/>
    <property type="match status" value="1"/>
</dbReference>
<dbReference type="Proteomes" id="UP000797356">
    <property type="component" value="Chromosome 6"/>
</dbReference>
<reference evidence="1" key="2">
    <citation type="submission" date="2019-07" db="EMBL/GenBank/DDBJ databases">
        <authorList>
            <person name="Yang Y."/>
            <person name="Bocs S."/>
            <person name="Baudouin L."/>
        </authorList>
    </citation>
    <scope>NUCLEOTIDE SEQUENCE</scope>
    <source>
        <tissue evidence="1">Spear leaf of Hainan Tall coconut</tissue>
    </source>
</reference>
<accession>A0A8K0IBX3</accession>
<dbReference type="PANTHER" id="PTHR19288">
    <property type="entry name" value="4-NITROPHENYLPHOSPHATASE-RELATED"/>
    <property type="match status" value="1"/>
</dbReference>
<dbReference type="SUPFAM" id="SSF56784">
    <property type="entry name" value="HAD-like"/>
    <property type="match status" value="1"/>
</dbReference>
<comment type="caution">
    <text evidence="1">The sequence shown here is derived from an EMBL/GenBank/DDBJ whole genome shotgun (WGS) entry which is preliminary data.</text>
</comment>
<dbReference type="GO" id="GO:0005737">
    <property type="term" value="C:cytoplasm"/>
    <property type="evidence" value="ECO:0007669"/>
    <property type="project" value="TreeGrafter"/>
</dbReference>
<dbReference type="PANTHER" id="PTHR19288:SF25">
    <property type="entry name" value="PHOSPHATIDYLGLYCEROPHOSPHATASE GEP4, MITOCHONDRIAL"/>
    <property type="match status" value="1"/>
</dbReference>
<dbReference type="AlphaFoldDB" id="A0A8K0IBX3"/>
<evidence type="ECO:0000313" key="2">
    <source>
        <dbReference type="Proteomes" id="UP000797356"/>
    </source>
</evidence>
<sequence>MSRISPSPHLPRFLPSTQPSLPLLSHQHLVPLFLHCRWRTSAPAKELEANEKRSVPMTNWWQRAVGQRLNSAGVTSFASVVAREPHLALPHIAVPDIRWIDWAELERLGFRGVVFDKDNTLTSPCSLSLWPSLSHSLNLCRSAFPGKIAIFSNSTEIKKPAGTAEDIEKYFGCSALRLVMVGDRHFTDVVYGNRHGFLTILTEPLNLSDEPFIVKQVLLGMERPNHKLSRTEFHPHWVTNSATAQSAGISSWGAQDGHTIPLSLVLYPSKASGDRKNRYPHCSSPIAISCPCGAPKLLPLPKHKKTTEAGGCPSSQFKHSIVPL</sequence>
<protein>
    <submittedName>
        <fullName evidence="1">Uncharacterized protein</fullName>
    </submittedName>
</protein>
<dbReference type="InterPro" id="IPR023214">
    <property type="entry name" value="HAD_sf"/>
</dbReference>
<evidence type="ECO:0000313" key="1">
    <source>
        <dbReference type="EMBL" id="KAG1347411.1"/>
    </source>
</evidence>
<keyword evidence="2" id="KW-1185">Reference proteome</keyword>
<reference evidence="1" key="1">
    <citation type="journal article" date="2017" name="Gigascience">
        <title>The genome draft of coconut (Cocos nucifera).</title>
        <authorList>
            <person name="Xiao Y."/>
            <person name="Xu P."/>
            <person name="Fan H."/>
            <person name="Baudouin L."/>
            <person name="Xia W."/>
            <person name="Bocs S."/>
            <person name="Xu J."/>
            <person name="Li Q."/>
            <person name="Guo A."/>
            <person name="Zhou L."/>
            <person name="Li J."/>
            <person name="Wu Y."/>
            <person name="Ma Z."/>
            <person name="Armero A."/>
            <person name="Issali A.E."/>
            <person name="Liu N."/>
            <person name="Peng M."/>
            <person name="Yang Y."/>
        </authorList>
    </citation>
    <scope>NUCLEOTIDE SEQUENCE</scope>
    <source>
        <tissue evidence="1">Spear leaf of Hainan Tall coconut</tissue>
    </source>
</reference>
<organism evidence="1 2">
    <name type="scientific">Cocos nucifera</name>
    <name type="common">Coconut palm</name>
    <dbReference type="NCBI Taxonomy" id="13894"/>
    <lineage>
        <taxon>Eukaryota</taxon>
        <taxon>Viridiplantae</taxon>
        <taxon>Streptophyta</taxon>
        <taxon>Embryophyta</taxon>
        <taxon>Tracheophyta</taxon>
        <taxon>Spermatophyta</taxon>
        <taxon>Magnoliopsida</taxon>
        <taxon>Liliopsida</taxon>
        <taxon>Arecaceae</taxon>
        <taxon>Arecoideae</taxon>
        <taxon>Cocoseae</taxon>
        <taxon>Attaleinae</taxon>
        <taxon>Cocos</taxon>
    </lineage>
</organism>
<dbReference type="EMBL" id="CM017877">
    <property type="protein sequence ID" value="KAG1347411.1"/>
    <property type="molecule type" value="Genomic_DNA"/>
</dbReference>